<dbReference type="PANTHER" id="PTHR46033">
    <property type="entry name" value="PROTEIN MAIN-LIKE 2"/>
    <property type="match status" value="1"/>
</dbReference>
<organism evidence="3 4">
    <name type="scientific">Rhynchospora pubera</name>
    <dbReference type="NCBI Taxonomy" id="906938"/>
    <lineage>
        <taxon>Eukaryota</taxon>
        <taxon>Viridiplantae</taxon>
        <taxon>Streptophyta</taxon>
        <taxon>Embryophyta</taxon>
        <taxon>Tracheophyta</taxon>
        <taxon>Spermatophyta</taxon>
        <taxon>Magnoliopsida</taxon>
        <taxon>Liliopsida</taxon>
        <taxon>Poales</taxon>
        <taxon>Cyperaceae</taxon>
        <taxon>Cyperoideae</taxon>
        <taxon>Rhynchosporeae</taxon>
        <taxon>Rhynchospora</taxon>
    </lineage>
</organism>
<feature type="compositionally biased region" description="Polar residues" evidence="1">
    <location>
        <begin position="637"/>
        <end position="649"/>
    </location>
</feature>
<evidence type="ECO:0000313" key="3">
    <source>
        <dbReference type="EMBL" id="KAJ4799182.1"/>
    </source>
</evidence>
<dbReference type="GO" id="GO:0010073">
    <property type="term" value="P:meristem maintenance"/>
    <property type="evidence" value="ECO:0007669"/>
    <property type="project" value="InterPro"/>
</dbReference>
<dbReference type="InterPro" id="IPR044824">
    <property type="entry name" value="MAIN-like"/>
</dbReference>
<feature type="domain" description="Aminotransferase-like plant mobile" evidence="2">
    <location>
        <begin position="162"/>
        <end position="526"/>
    </location>
</feature>
<name>A0AAV8G7G7_9POAL</name>
<keyword evidence="4" id="KW-1185">Reference proteome</keyword>
<dbReference type="PANTHER" id="PTHR46033:SF53">
    <property type="entry name" value="OS01G0531200 PROTEIN"/>
    <property type="match status" value="1"/>
</dbReference>
<comment type="caution">
    <text evidence="3">The sequence shown here is derived from an EMBL/GenBank/DDBJ whole genome shotgun (WGS) entry which is preliminary data.</text>
</comment>
<feature type="region of interest" description="Disordered" evidence="1">
    <location>
        <begin position="1"/>
        <end position="104"/>
    </location>
</feature>
<feature type="compositionally biased region" description="Basic residues" evidence="1">
    <location>
        <begin position="35"/>
        <end position="49"/>
    </location>
</feature>
<reference evidence="3" key="1">
    <citation type="submission" date="2022-08" db="EMBL/GenBank/DDBJ databases">
        <authorList>
            <person name="Marques A."/>
        </authorList>
    </citation>
    <scope>NUCLEOTIDE SEQUENCE</scope>
    <source>
        <strain evidence="3">RhyPub2mFocal</strain>
        <tissue evidence="3">Leaves</tissue>
    </source>
</reference>
<accession>A0AAV8G7G7</accession>
<evidence type="ECO:0000259" key="2">
    <source>
        <dbReference type="Pfam" id="PF10536"/>
    </source>
</evidence>
<gene>
    <name evidence="3" type="ORF">LUZ62_050428</name>
</gene>
<dbReference type="Proteomes" id="UP001140206">
    <property type="component" value="Chromosome 2"/>
</dbReference>
<proteinExistence type="predicted"/>
<protein>
    <recommendedName>
        <fullName evidence="2">Aminotransferase-like plant mobile domain-containing protein</fullName>
    </recommendedName>
</protein>
<dbReference type="EMBL" id="JAMFTS010000002">
    <property type="protein sequence ID" value="KAJ4799182.1"/>
    <property type="molecule type" value="Genomic_DNA"/>
</dbReference>
<dbReference type="AlphaFoldDB" id="A0AAV8G7G7"/>
<dbReference type="InterPro" id="IPR019557">
    <property type="entry name" value="AminoTfrase-like_pln_mobile"/>
</dbReference>
<evidence type="ECO:0000313" key="4">
    <source>
        <dbReference type="Proteomes" id="UP001140206"/>
    </source>
</evidence>
<feature type="region of interest" description="Disordered" evidence="1">
    <location>
        <begin position="622"/>
        <end position="671"/>
    </location>
</feature>
<dbReference type="Pfam" id="PF10536">
    <property type="entry name" value="PMD"/>
    <property type="match status" value="1"/>
</dbReference>
<evidence type="ECO:0000256" key="1">
    <source>
        <dbReference type="SAM" id="MobiDB-lite"/>
    </source>
</evidence>
<sequence>MDTGVQGQEQGRGRGRGRAQDGPSTSTGRDGQGRGRGRGRGRARGRGRGRGLAMQGQIEATGSSHTNESEELPVQFSDPREPNSINSDETPGHEAPSQDANEAEPSNIAQKIWCPPYFTEQKSHRSKAVIYNSNPRELVVRHHKVTLDWDEEYKPYLLNSGLYGVHQIGYILADCNLITALVERWRPESHTFHFPVGEMAVTLEDVAMLFGLQIDGEAICEQQGTHYDWPDFINTYLGRSVDEETFRSGSKTAIRISWLQKHFKTRNENDPVHYFARAYMLMLVGSVLFTDLSGDSISVTYLPFIVNLEGKTYSWGSAVLAYLHKELCRGCQRSTKQIGGPVLLLQLWSWTRFLFGRPEARDGIQKHLPGGNVPNERPPYGYIWSGFHKWTNNPVRSLKYYRDEIDLMREYQVNWVPYGESHHLLPPICLELPHLWLSKVPLINLRIVEPYNPHRVMRQFGKHQEFPPCHYTTAVSFTCSSKSDAINRTNGVLYVAQWNRRLDFQITEARPYDATPTFYDKYMEWYAQNTILQLQKPKAMGPPSIDPCRLLFQAKAPNNLQACKELKEIAEDTLKRRKETAEAGTKAFTLEVLLRLKNVLKILGHNVEIDETFKELQEQLQAEEGEQEAQVPGVVATNENEASPSNIQMSIDGDGTSDESEFFGSKRLRGG</sequence>